<dbReference type="InterPro" id="IPR056840">
    <property type="entry name" value="HEAT_IPO9_central"/>
</dbReference>
<reference evidence="6" key="2">
    <citation type="journal article" name="Front. Microbiol.">
        <title>Degradative Capacity of Two Strains of Rhodonia placenta: From Phenotype to Genotype.</title>
        <authorList>
            <person name="Kolle M."/>
            <person name="Horta M.A.C."/>
            <person name="Nowrousian M."/>
            <person name="Ohm R.A."/>
            <person name="Benz J.P."/>
            <person name="Pilgard A."/>
        </authorList>
    </citation>
    <scope>NUCLEOTIDE SEQUENCE</scope>
    <source>
        <strain evidence="6">FPRL280</strain>
    </source>
</reference>
<dbReference type="PANTHER" id="PTHR10997">
    <property type="entry name" value="IMPORTIN-7, 8, 11"/>
    <property type="match status" value="1"/>
</dbReference>
<dbReference type="GO" id="GO:0031267">
    <property type="term" value="F:small GTPase binding"/>
    <property type="evidence" value="ECO:0007669"/>
    <property type="project" value="InterPro"/>
</dbReference>
<keyword evidence="2" id="KW-0813">Transport</keyword>
<proteinExistence type="predicted"/>
<keyword evidence="4" id="KW-0539">Nucleus</keyword>
<comment type="subcellular location">
    <subcellularLocation>
        <location evidence="1">Nucleus</location>
    </subcellularLocation>
</comment>
<evidence type="ECO:0000259" key="5">
    <source>
        <dbReference type="PROSITE" id="PS50166"/>
    </source>
</evidence>
<dbReference type="InterPro" id="IPR001494">
    <property type="entry name" value="Importin-beta_N"/>
</dbReference>
<dbReference type="Pfam" id="PF03810">
    <property type="entry name" value="IBN_N"/>
    <property type="match status" value="1"/>
</dbReference>
<feature type="domain" description="Importin N-terminal" evidence="5">
    <location>
        <begin position="24"/>
        <end position="100"/>
    </location>
</feature>
<dbReference type="InterPro" id="IPR016024">
    <property type="entry name" value="ARM-type_fold"/>
</dbReference>
<name>A0A8H7U4M2_9APHY</name>
<evidence type="ECO:0000256" key="1">
    <source>
        <dbReference type="ARBA" id="ARBA00004123"/>
    </source>
</evidence>
<dbReference type="Gene3D" id="1.25.10.10">
    <property type="entry name" value="Leucine-rich Repeat Variant"/>
    <property type="match status" value="1"/>
</dbReference>
<dbReference type="PROSITE" id="PS50166">
    <property type="entry name" value="IMPORTIN_B_NT"/>
    <property type="match status" value="1"/>
</dbReference>
<dbReference type="PANTHER" id="PTHR10997:SF9">
    <property type="entry name" value="IMPORTIN-9"/>
    <property type="match status" value="1"/>
</dbReference>
<keyword evidence="3" id="KW-0653">Protein transport</keyword>
<reference evidence="6" key="1">
    <citation type="submission" date="2020-11" db="EMBL/GenBank/DDBJ databases">
        <authorList>
            <person name="Koelle M."/>
            <person name="Horta M.A.C."/>
            <person name="Nowrousian M."/>
            <person name="Ohm R.A."/>
            <person name="Benz P."/>
            <person name="Pilgard A."/>
        </authorList>
    </citation>
    <scope>NUCLEOTIDE SEQUENCE</scope>
    <source>
        <strain evidence="6">FPRL280</strain>
    </source>
</reference>
<accession>A0A8H7U4M2</accession>
<dbReference type="InterPro" id="IPR011989">
    <property type="entry name" value="ARM-like"/>
</dbReference>
<sequence>MSLDEITQCLEATLSSNPTTRISAELKLSDLLTTPDTGLKLAQVLLIQDLNTGLRQITCITLRRYVNERWSPALPQWKGPGATAEVKVQIRQAVFHGLSDPENKIRSLCAQIVSKVANSDWPDDWPDLLDSVIALLSSNSPPSVHGAMQVLLEIIRTDLTEDQILPVLRQLMPLLLNILGAAEQHSLLTRARAVGVFRSCVETLYMVKSQYPAAVKEAVESILPPWLDAFKIILSTDPRQDVQNSSNWDGIALRFQIYKALDAVQAPFHRVLIPYNGDLLTASLNHLNALYSTFVHYYLLAEDSIPAPSESESTGLPQLFCAIVDFLSGITRHARGKEWFVSENTKGLLAAVINWIQVTQDDEEEWLSNANAFVAQEAEDTLAFSVRLAGLDMLASLVEGYRPVAMIAMHQVIQEITTQSDGARSAGNTNWWRPLEAMLAAIGSQADEILEYIDDEVDMGNPKPTDVETLLVNVIPNLLGLSDCPFLQGRAFVFASQYTKVLPEQLAGQYLHATVQVLEAGEANIPIKVSAVKAIHNFCQGIDDALLVPVIPRIAKAVGPFLTVTSEDTLSLVLESLSVIVEIDGGKWMTPDLANSLVVACLDVWMKNNKDPLIISVLTEILASVTASPAQGVYETAIKQALPPLCNAIMASTEAEHWITGAAIDLACSLVRGAPDTGLGEGFLGMLAPSLFFAMKTVEDREVIQKDFTQLRTWSDPTTGQSGLDSVLAVIAKQMQSQDESGGLVIGDLIIHLLRRAGEAVLPILPELLQAMINRMKSAKTATFIQSLVIPFAFLINNQRDTVLSLLESMNGEGRSGLDILIQTWCENEETFQGFWAQRVSTLALCSLYASERPSLQSITVKGDLIIKPETRNVIMTRSKTKSMPTEFTIVPFPVKALKLLLHDLQADGEAASKGLGKVASDVGSDDGDSEWAEDPDEINGGLRPNEMAFLSDMLGAPIGLPFDNDDMLDAPDDEDLKNDQVSQMDMREHLLSFFRQCAARNTNNFSAAVSQLNVDETLVVRRIVGQ</sequence>
<comment type="caution">
    <text evidence="6">The sequence shown here is derived from an EMBL/GenBank/DDBJ whole genome shotgun (WGS) entry which is preliminary data.</text>
</comment>
<dbReference type="AlphaFoldDB" id="A0A8H7U4M2"/>
<dbReference type="GO" id="GO:0005635">
    <property type="term" value="C:nuclear envelope"/>
    <property type="evidence" value="ECO:0007669"/>
    <property type="project" value="TreeGrafter"/>
</dbReference>
<dbReference type="SMART" id="SM00913">
    <property type="entry name" value="IBN_N"/>
    <property type="match status" value="1"/>
</dbReference>
<protein>
    <recommendedName>
        <fullName evidence="5">Importin N-terminal domain-containing protein</fullName>
    </recommendedName>
</protein>
<organism evidence="6 7">
    <name type="scientific">Rhodonia placenta</name>
    <dbReference type="NCBI Taxonomy" id="104341"/>
    <lineage>
        <taxon>Eukaryota</taxon>
        <taxon>Fungi</taxon>
        <taxon>Dikarya</taxon>
        <taxon>Basidiomycota</taxon>
        <taxon>Agaricomycotina</taxon>
        <taxon>Agaricomycetes</taxon>
        <taxon>Polyporales</taxon>
        <taxon>Adustoporiaceae</taxon>
        <taxon>Rhodonia</taxon>
    </lineage>
</organism>
<dbReference type="Pfam" id="PF25018">
    <property type="entry name" value="HEAT_IPO9_c"/>
    <property type="match status" value="1"/>
</dbReference>
<gene>
    <name evidence="6" type="ORF">IEO21_02243</name>
</gene>
<dbReference type="SUPFAM" id="SSF48371">
    <property type="entry name" value="ARM repeat"/>
    <property type="match status" value="1"/>
</dbReference>
<evidence type="ECO:0000256" key="4">
    <source>
        <dbReference type="ARBA" id="ARBA00023242"/>
    </source>
</evidence>
<dbReference type="EMBL" id="JADOXO010000021">
    <property type="protein sequence ID" value="KAF9819204.1"/>
    <property type="molecule type" value="Genomic_DNA"/>
</dbReference>
<dbReference type="GO" id="GO:0006606">
    <property type="term" value="P:protein import into nucleus"/>
    <property type="evidence" value="ECO:0007669"/>
    <property type="project" value="TreeGrafter"/>
</dbReference>
<evidence type="ECO:0000313" key="6">
    <source>
        <dbReference type="EMBL" id="KAF9819204.1"/>
    </source>
</evidence>
<evidence type="ECO:0000256" key="2">
    <source>
        <dbReference type="ARBA" id="ARBA00022448"/>
    </source>
</evidence>
<dbReference type="Proteomes" id="UP000639403">
    <property type="component" value="Unassembled WGS sequence"/>
</dbReference>
<evidence type="ECO:0000313" key="7">
    <source>
        <dbReference type="Proteomes" id="UP000639403"/>
    </source>
</evidence>
<evidence type="ECO:0000256" key="3">
    <source>
        <dbReference type="ARBA" id="ARBA00022927"/>
    </source>
</evidence>
<dbReference type="GO" id="GO:0005829">
    <property type="term" value="C:cytosol"/>
    <property type="evidence" value="ECO:0007669"/>
    <property type="project" value="TreeGrafter"/>
</dbReference>